<keyword evidence="4" id="KW-1185">Reference proteome</keyword>
<dbReference type="PANTHER" id="PTHR31170:SF25">
    <property type="entry name" value="BNAA09G04570D PROTEIN"/>
    <property type="match status" value="1"/>
</dbReference>
<dbReference type="OMA" id="RSAWTIA"/>
<dbReference type="Pfam" id="PF03140">
    <property type="entry name" value="DUF247"/>
    <property type="match status" value="3"/>
</dbReference>
<evidence type="ECO:0000313" key="3">
    <source>
        <dbReference type="EMBL" id="RZC43497.1"/>
    </source>
</evidence>
<dbReference type="InterPro" id="IPR004158">
    <property type="entry name" value="DUF247_pln"/>
</dbReference>
<dbReference type="PANTHER" id="PTHR31170">
    <property type="entry name" value="BNAC04G53230D PROTEIN"/>
    <property type="match status" value="1"/>
</dbReference>
<keyword evidence="2" id="KW-1133">Transmembrane helix</keyword>
<evidence type="ECO:0000256" key="1">
    <source>
        <dbReference type="SAM" id="MobiDB-lite"/>
    </source>
</evidence>
<sequence length="987" mass="115033">MGRKGKGRKSHGRLRSIKHQTISNGQPPEWVININNCLDEGPDVDSGRSWTIYRIPRNLVNVHEPAYIPKIISIGPFYYQEPRLQAMEEHKTRYLLRVLGYTGLQHSAVTTDNTANNQDNKGKLVLAEPSSHSQQQQRLSGKDIQLVKLESAMKGLERKTRECYSEKFDNIESDDFVQMMVTDGCFVIELLRLFYNYYFEDDFKETVCDPIFTTRWMIRSLQRDLLMLQNQLPFFVLQELFNLTSFPGKSNMSLVDLILKFFAPLLPRYDVDSNRDMRGDHTEYDHLLDILRTSFITEEKQLIHSVKELQDAGVKFLRKEQSNLLDIDYEDGKLKIPPLYIDDNTVPVLLNFVAYEQCDEEAEPYFTNHLMFFDSLVNSSLDVEILHNYGIVNHLLGSDKDVTNLINRLCREIVYDVESCHLSKQMREVNDAYKAYYATRWHTWWANLIQFEFCTSYLDAMAKKLTGKRSSGVRTKSNRGSKSTDDMQQQTPAEWVININDCIREGNGIDSGRSWTIYRVPRNMADIHRNAYIPKLVSIGPFHYGDRLLQPMEDHKMRYLWYILGYNCNDEGCTTLSGQEPGPSAPSAEVRTPQLNVPGMVVSLVLPEKKKEGVGVSLETLGAAMKALERKTRECYSETFNYINSEDFVQMMVMDGCFIIRLLHLYYRYYYYEDGLQEPVNDPIFKARWMLRSLQRDLLMLQNQLPFFVLQELFNLISCPEQDNVSLAELAVRFFNPIIPRELMNMDDLVEADVVYDHLLGLFRGSFITPLKSRYKRGKKKFHPTTPSIRLAQQEKQLNYCVTELKEAGIKFIKKEQNDDLLSIDYDEDGILRIPQLHMDDNTVPFFLNSIAYEQCHEKAQPYFTNHFIFFDCLVNTSKDIDILHNNGILNHVLGSDKDVAHLINRLCREIVYDVDVNHLQRQVKGLNNYYKTYYSTRWHIWMRNLVHQYFSSPWTFLSLIAAIFLLILTTAQTFFAVYSYFKPSPP</sequence>
<protein>
    <submittedName>
        <fullName evidence="3">Uncharacterized protein</fullName>
    </submittedName>
</protein>
<evidence type="ECO:0000256" key="2">
    <source>
        <dbReference type="SAM" id="Phobius"/>
    </source>
</evidence>
<name>A0A4Y7I3R9_PAPSO</name>
<dbReference type="Gramene" id="RZC43497">
    <property type="protein sequence ID" value="RZC43497"/>
    <property type="gene ID" value="C5167_036446"/>
</dbReference>
<proteinExistence type="predicted"/>
<dbReference type="AlphaFoldDB" id="A0A4Y7I3R9"/>
<feature type="region of interest" description="Disordered" evidence="1">
    <location>
        <begin position="469"/>
        <end position="490"/>
    </location>
</feature>
<dbReference type="EMBL" id="CM010715">
    <property type="protein sequence ID" value="RZC43497.1"/>
    <property type="molecule type" value="Genomic_DNA"/>
</dbReference>
<feature type="transmembrane region" description="Helical" evidence="2">
    <location>
        <begin position="955"/>
        <end position="982"/>
    </location>
</feature>
<gene>
    <name evidence="3" type="ORF">C5167_036446</name>
</gene>
<evidence type="ECO:0000313" key="4">
    <source>
        <dbReference type="Proteomes" id="UP000316621"/>
    </source>
</evidence>
<accession>A0A4Y7I3R9</accession>
<keyword evidence="2" id="KW-0812">Transmembrane</keyword>
<dbReference type="Proteomes" id="UP000316621">
    <property type="component" value="Chromosome 1"/>
</dbReference>
<reference evidence="3 4" key="1">
    <citation type="journal article" date="2018" name="Science">
        <title>The opium poppy genome and morphinan production.</title>
        <authorList>
            <person name="Guo L."/>
            <person name="Winzer T."/>
            <person name="Yang X."/>
            <person name="Li Y."/>
            <person name="Ning Z."/>
            <person name="He Z."/>
            <person name="Teodor R."/>
            <person name="Lu Y."/>
            <person name="Bowser T.A."/>
            <person name="Graham I.A."/>
            <person name="Ye K."/>
        </authorList>
    </citation>
    <scope>NUCLEOTIDE SEQUENCE [LARGE SCALE GENOMIC DNA]</scope>
    <source>
        <strain evidence="4">cv. HN1</strain>
        <tissue evidence="3">Leaves</tissue>
    </source>
</reference>
<keyword evidence="2" id="KW-0472">Membrane</keyword>
<organism evidence="3 4">
    <name type="scientific">Papaver somniferum</name>
    <name type="common">Opium poppy</name>
    <dbReference type="NCBI Taxonomy" id="3469"/>
    <lineage>
        <taxon>Eukaryota</taxon>
        <taxon>Viridiplantae</taxon>
        <taxon>Streptophyta</taxon>
        <taxon>Embryophyta</taxon>
        <taxon>Tracheophyta</taxon>
        <taxon>Spermatophyta</taxon>
        <taxon>Magnoliopsida</taxon>
        <taxon>Ranunculales</taxon>
        <taxon>Papaveraceae</taxon>
        <taxon>Papaveroideae</taxon>
        <taxon>Papaver</taxon>
    </lineage>
</organism>